<keyword evidence="1" id="KW-1133">Transmembrane helix</keyword>
<keyword evidence="3" id="KW-1185">Reference proteome</keyword>
<accession>A0A023D3Y5</accession>
<dbReference type="AlphaFoldDB" id="A0A023D3Y5"/>
<feature type="transmembrane region" description="Helical" evidence="1">
    <location>
        <begin position="77"/>
        <end position="102"/>
    </location>
</feature>
<keyword evidence="1" id="KW-0472">Membrane</keyword>
<keyword evidence="1" id="KW-0812">Transmembrane</keyword>
<protein>
    <submittedName>
        <fullName evidence="2">Uncharacterized protein</fullName>
    </submittedName>
</protein>
<dbReference type="EMBL" id="BAND01000030">
    <property type="protein sequence ID" value="GAJ28521.1"/>
    <property type="molecule type" value="Genomic_DNA"/>
</dbReference>
<reference evidence="2 3" key="2">
    <citation type="journal article" date="2014" name="FEMS Microbiol. Lett.">
        <title>Draft genomic DNA sequence of the facultatively methylotrophic bacterium Acidomonas methanolica type strain MB58.</title>
        <authorList>
            <person name="Higashiura N."/>
            <person name="Hadano H."/>
            <person name="Hirakawa H."/>
            <person name="Matsutani M."/>
            <person name="Takabe S."/>
            <person name="Matsushita K."/>
            <person name="Azuma Y."/>
        </authorList>
    </citation>
    <scope>NUCLEOTIDE SEQUENCE [LARGE SCALE GENOMIC DNA]</scope>
    <source>
        <strain evidence="2 3">MB58</strain>
    </source>
</reference>
<dbReference type="OrthoDB" id="7285000at2"/>
<reference evidence="3" key="1">
    <citation type="journal article" date="2014" name="FEMS Microbiol. Lett.">
        <title>Draft Genomic DNA Sequence of the Facultatively Methylotrophic Bacterium Acidomonas methanolica type strain MB58.</title>
        <authorList>
            <person name="Higashiura N."/>
            <person name="Hadano H."/>
            <person name="Hirakawa H."/>
            <person name="Matsutani M."/>
            <person name="Takabe S."/>
            <person name="Matsushita K."/>
            <person name="Azuma Y."/>
        </authorList>
    </citation>
    <scope>NUCLEOTIDE SEQUENCE [LARGE SCALE GENOMIC DNA]</scope>
    <source>
        <strain evidence="3">MB58</strain>
    </source>
</reference>
<evidence type="ECO:0000256" key="1">
    <source>
        <dbReference type="SAM" id="Phobius"/>
    </source>
</evidence>
<dbReference type="Proteomes" id="UP000019760">
    <property type="component" value="Unassembled WGS sequence"/>
</dbReference>
<evidence type="ECO:0000313" key="2">
    <source>
        <dbReference type="EMBL" id="GAJ28521.1"/>
    </source>
</evidence>
<comment type="caution">
    <text evidence="2">The sequence shown here is derived from an EMBL/GenBank/DDBJ whole genome shotgun (WGS) entry which is preliminary data.</text>
</comment>
<evidence type="ECO:0000313" key="3">
    <source>
        <dbReference type="Proteomes" id="UP000019760"/>
    </source>
</evidence>
<sequence>MKSTLKPARSAAHLGEVSIVTTLARTAALVVLTVLIAASARFLPPAVHLVQYVAGTQAWQSLYTLFGVESGVEREQLILIGIVLASFCVALAAQLGALALWARIRSR</sequence>
<organism evidence="2 3">
    <name type="scientific">Acidomonas methanolica NBRC 104435</name>
    <dbReference type="NCBI Taxonomy" id="1231351"/>
    <lineage>
        <taxon>Bacteria</taxon>
        <taxon>Pseudomonadati</taxon>
        <taxon>Pseudomonadota</taxon>
        <taxon>Alphaproteobacteria</taxon>
        <taxon>Acetobacterales</taxon>
        <taxon>Acetobacteraceae</taxon>
        <taxon>Acidomonas</taxon>
    </lineage>
</organism>
<feature type="transmembrane region" description="Helical" evidence="1">
    <location>
        <begin position="20"/>
        <end position="43"/>
    </location>
</feature>
<gene>
    <name evidence="2" type="ORF">Amme_030_021</name>
</gene>
<proteinExistence type="predicted"/>
<name>A0A023D3Y5_ACIMT</name>
<dbReference type="RefSeq" id="WP_042057237.1">
    <property type="nucleotide sequence ID" value="NZ_BAND01000030.1"/>
</dbReference>